<keyword evidence="4" id="KW-0067">ATP-binding</keyword>
<dbReference type="Pfam" id="PF00271">
    <property type="entry name" value="Helicase_C"/>
    <property type="match status" value="1"/>
</dbReference>
<gene>
    <name evidence="9" type="ORF">GSLYS_00011872001</name>
</gene>
<feature type="region of interest" description="Disordered" evidence="6">
    <location>
        <begin position="226"/>
        <end position="267"/>
    </location>
</feature>
<accession>A0AAV2HW88</accession>
<evidence type="ECO:0008006" key="11">
    <source>
        <dbReference type="Google" id="ProtNLM"/>
    </source>
</evidence>
<dbReference type="InterPro" id="IPR014001">
    <property type="entry name" value="Helicase_ATP-bd"/>
</dbReference>
<keyword evidence="1" id="KW-0547">Nucleotide-binding</keyword>
<dbReference type="EMBL" id="CAXITT010000282">
    <property type="protein sequence ID" value="CAL1538051.1"/>
    <property type="molecule type" value="Genomic_DNA"/>
</dbReference>
<keyword evidence="3" id="KW-0347">Helicase</keyword>
<evidence type="ECO:0000256" key="3">
    <source>
        <dbReference type="ARBA" id="ARBA00022806"/>
    </source>
</evidence>
<dbReference type="AlphaFoldDB" id="A0AAV2HW88"/>
<keyword evidence="2" id="KW-0378">Hydrolase</keyword>
<organism evidence="9 10">
    <name type="scientific">Lymnaea stagnalis</name>
    <name type="common">Great pond snail</name>
    <name type="synonym">Helix stagnalis</name>
    <dbReference type="NCBI Taxonomy" id="6523"/>
    <lineage>
        <taxon>Eukaryota</taxon>
        <taxon>Metazoa</taxon>
        <taxon>Spiralia</taxon>
        <taxon>Lophotrochozoa</taxon>
        <taxon>Mollusca</taxon>
        <taxon>Gastropoda</taxon>
        <taxon>Heterobranchia</taxon>
        <taxon>Euthyneura</taxon>
        <taxon>Panpulmonata</taxon>
        <taxon>Hygrophila</taxon>
        <taxon>Lymnaeoidea</taxon>
        <taxon>Lymnaeidae</taxon>
        <taxon>Lymnaea</taxon>
    </lineage>
</organism>
<reference evidence="9 10" key="1">
    <citation type="submission" date="2024-04" db="EMBL/GenBank/DDBJ databases">
        <authorList>
            <consortium name="Genoscope - CEA"/>
            <person name="William W."/>
        </authorList>
    </citation>
    <scope>NUCLEOTIDE SEQUENCE [LARGE SCALE GENOMIC DNA]</scope>
</reference>
<dbReference type="InterPro" id="IPR001650">
    <property type="entry name" value="Helicase_C-like"/>
</dbReference>
<dbReference type="Pfam" id="PF00270">
    <property type="entry name" value="DEAD"/>
    <property type="match status" value="1"/>
</dbReference>
<proteinExistence type="predicted"/>
<dbReference type="InterPro" id="IPR025696">
    <property type="entry name" value="Beta-barrel_MTR4"/>
</dbReference>
<dbReference type="Pfam" id="PF08148">
    <property type="entry name" value="DSHCT"/>
    <property type="match status" value="1"/>
</dbReference>
<dbReference type="PANTHER" id="PTHR12131">
    <property type="entry name" value="ATP-DEPENDENT RNA AND DNA HELICASE"/>
    <property type="match status" value="1"/>
</dbReference>
<dbReference type="GO" id="GO:0003676">
    <property type="term" value="F:nucleic acid binding"/>
    <property type="evidence" value="ECO:0007669"/>
    <property type="project" value="InterPro"/>
</dbReference>
<dbReference type="SMART" id="SM00487">
    <property type="entry name" value="DEXDc"/>
    <property type="match status" value="1"/>
</dbReference>
<dbReference type="CDD" id="cd18795">
    <property type="entry name" value="SF2_C_Ski2"/>
    <property type="match status" value="1"/>
</dbReference>
<dbReference type="SMART" id="SM00490">
    <property type="entry name" value="HELICc"/>
    <property type="match status" value="1"/>
</dbReference>
<evidence type="ECO:0000256" key="4">
    <source>
        <dbReference type="ARBA" id="ARBA00022840"/>
    </source>
</evidence>
<evidence type="ECO:0000256" key="2">
    <source>
        <dbReference type="ARBA" id="ARBA00022801"/>
    </source>
</evidence>
<dbReference type="InterPro" id="IPR027417">
    <property type="entry name" value="P-loop_NTPase"/>
</dbReference>
<feature type="domain" description="Helicase C-terminal" evidence="8">
    <location>
        <begin position="561"/>
        <end position="734"/>
    </location>
</feature>
<feature type="region of interest" description="Disordered" evidence="6">
    <location>
        <begin position="115"/>
        <end position="136"/>
    </location>
</feature>
<dbReference type="GO" id="GO:0003724">
    <property type="term" value="F:RNA helicase activity"/>
    <property type="evidence" value="ECO:0007669"/>
    <property type="project" value="UniProtKB-EC"/>
</dbReference>
<dbReference type="Gene3D" id="3.40.50.300">
    <property type="entry name" value="P-loop containing nucleotide triphosphate hydrolases"/>
    <property type="match status" value="2"/>
</dbReference>
<dbReference type="FunFam" id="3.40.50.300:FF:000447">
    <property type="entry name" value="helicase SKI2W isoform X2"/>
    <property type="match status" value="1"/>
</dbReference>
<protein>
    <recommendedName>
        <fullName evidence="11">Helicase SKI2W</fullName>
    </recommendedName>
</protein>
<evidence type="ECO:0000256" key="6">
    <source>
        <dbReference type="SAM" id="MobiDB-lite"/>
    </source>
</evidence>
<dbReference type="InterPro" id="IPR011545">
    <property type="entry name" value="DEAD/DEAH_box_helicase_dom"/>
</dbReference>
<evidence type="ECO:0000256" key="1">
    <source>
        <dbReference type="ARBA" id="ARBA00022741"/>
    </source>
</evidence>
<evidence type="ECO:0000313" key="10">
    <source>
        <dbReference type="Proteomes" id="UP001497497"/>
    </source>
</evidence>
<sequence length="1209" mass="137359">MELTFDLLETGSRGHLEVTETVNSCNQIWTFPSVTLPVDIPPVLTSLREQVQGHIDDPSRIPIHVASTFNLVPRELAFERLLYLEPCLPHTTLNARRHPISGEVRDFVEQELVLNSGGPQHSGDPHHSGAPQQTRTSSVIVPGSEYLFIPPGFDHGLQIVDVPDGLEIDVQPDVPDLSNISRNLRHFTTQRESCPPSQSGNQILSTHVQMLTGETDLDELLQDDRLEQADDPAPDPTLTTDEQRTRDETADTTHRSGGRPVERLPSRPEQWAFSVDVSESVHEFHDRIPDMAFKWPFELDTFQKQAILRLESNESVFVAAHTSAGKTVIAEYAIALSMRHMTRTMYTSPVKALSNQKYRELKMTFDDVGLMTGDIQINETASCLIVTTEILRTMLYEGSDMIRELEWVIIDEVHYINDTDRGVVWEEVLIMLPDSVKIVMLSATVPNTMELAEWVGRIKRKQVFVITTPERPVPLQHFLYTGVTTARVPNGLFLFIDEESRFIEQGYDKARDTLKGKDAVSYKTQDRKIWKSVIDMMQKENRLPAVAFIFSKKKIDVICKYGKDLCLTSHSEQHQIQMFVDKCVAKLHAKDRELPQVHKLTGLLHRGFGVHHSGILPIFKEMIEILFQRGLIKVLLATETFAMGVNMPAKTVVFDSVIKHDGKAFRPVHPGEYTQMAGRAGRRGHDTTGTVIVLCNGEVPDVGQLHRMALGKPTPLESRFRLTYSMILQLMRVEQLKVHDMMKRSFSEFHTKKTVAKSLEHVKTQLEDVREIHCFLCNIDLAQYHSDCVEYYRLQEYMQSVILSHPRGVQDMHSGRILMVRRPQNQVSLGVLLATYVTDENEKMFKTFVLTDRLQQPDTGEMGVHPVEQIHLLGPKNPWFEVVNLSTKYVLGISRIVHNVDTQFLLEGLDGKLRNKKKLSGVVVDLIKDLHALSLKHPSGLSGYDPSKDLNICDTEVIEKWRAIKFLFDSLTQTYDCRRCPDFREHFYAHDRNVSIRQQHKELQYLASDDYLALLPEYHQRVQVLKGLKYISEDDLVQLKGRVACLMMQHEVLITEVIMENLLTDLDPPEIAALLSCFVLETSRCKQPYLKGALQIGKQRILEIVEKVGSAQVEAGMKIPVDFLKKQMHFGLTQVVHEWALGKAFSEVTQLTDVQEGVIVKCIQTLHDVLARVKAAGELIGNQTLVVKCQAAMTSIRRDIVFATSLYLQ</sequence>
<evidence type="ECO:0000259" key="7">
    <source>
        <dbReference type="PROSITE" id="PS51192"/>
    </source>
</evidence>
<dbReference type="Gene3D" id="1.10.3380.30">
    <property type="match status" value="2"/>
</dbReference>
<dbReference type="PANTHER" id="PTHR12131:SF1">
    <property type="entry name" value="ATP-DEPENDENT RNA HELICASE SUPV3L1, MITOCHONDRIAL-RELATED"/>
    <property type="match status" value="1"/>
</dbReference>
<dbReference type="InterPro" id="IPR012961">
    <property type="entry name" value="Ski2/MTR4_C"/>
</dbReference>
<dbReference type="PROSITE" id="PS51192">
    <property type="entry name" value="HELICASE_ATP_BIND_1"/>
    <property type="match status" value="1"/>
</dbReference>
<keyword evidence="10" id="KW-1185">Reference proteome</keyword>
<evidence type="ECO:0000313" key="9">
    <source>
        <dbReference type="EMBL" id="CAL1538051.1"/>
    </source>
</evidence>
<evidence type="ECO:0000259" key="8">
    <source>
        <dbReference type="PROSITE" id="PS51194"/>
    </source>
</evidence>
<dbReference type="GO" id="GO:0016787">
    <property type="term" value="F:hydrolase activity"/>
    <property type="evidence" value="ECO:0007669"/>
    <property type="project" value="UniProtKB-KW"/>
</dbReference>
<dbReference type="SMART" id="SM01142">
    <property type="entry name" value="DSHCT"/>
    <property type="match status" value="1"/>
</dbReference>
<feature type="domain" description="Helicase ATP-binding" evidence="7">
    <location>
        <begin position="307"/>
        <end position="463"/>
    </location>
</feature>
<dbReference type="PROSITE" id="PS51194">
    <property type="entry name" value="HELICASE_CTER"/>
    <property type="match status" value="1"/>
</dbReference>
<dbReference type="SUPFAM" id="SSF52540">
    <property type="entry name" value="P-loop containing nucleoside triphosphate hydrolases"/>
    <property type="match status" value="1"/>
</dbReference>
<comment type="caution">
    <text evidence="9">The sequence shown here is derived from an EMBL/GenBank/DDBJ whole genome shotgun (WGS) entry which is preliminary data.</text>
</comment>
<dbReference type="Pfam" id="PF13234">
    <property type="entry name" value="MTR4_beta-barrel"/>
    <property type="match status" value="1"/>
</dbReference>
<feature type="compositionally biased region" description="Basic and acidic residues" evidence="6">
    <location>
        <begin position="241"/>
        <end position="266"/>
    </location>
</feature>
<dbReference type="InterPro" id="IPR050699">
    <property type="entry name" value="RNA-DNA_Helicase"/>
</dbReference>
<comment type="catalytic activity">
    <reaction evidence="5">
        <text>ATP + H2O = ADP + phosphate + H(+)</text>
        <dbReference type="Rhea" id="RHEA:13065"/>
        <dbReference type="ChEBI" id="CHEBI:15377"/>
        <dbReference type="ChEBI" id="CHEBI:15378"/>
        <dbReference type="ChEBI" id="CHEBI:30616"/>
        <dbReference type="ChEBI" id="CHEBI:43474"/>
        <dbReference type="ChEBI" id="CHEBI:456216"/>
        <dbReference type="EC" id="3.6.4.13"/>
    </reaction>
</comment>
<name>A0AAV2HW88_LYMST</name>
<evidence type="ECO:0000256" key="5">
    <source>
        <dbReference type="ARBA" id="ARBA00047984"/>
    </source>
</evidence>
<dbReference type="FunFam" id="3.40.50.300:FF:000354">
    <property type="entry name" value="ATP-dependent RNA helicase SKI2"/>
    <property type="match status" value="1"/>
</dbReference>
<dbReference type="GO" id="GO:0055087">
    <property type="term" value="C:Ski complex"/>
    <property type="evidence" value="ECO:0007669"/>
    <property type="project" value="TreeGrafter"/>
</dbReference>
<dbReference type="GO" id="GO:0005524">
    <property type="term" value="F:ATP binding"/>
    <property type="evidence" value="ECO:0007669"/>
    <property type="project" value="UniProtKB-KW"/>
</dbReference>
<dbReference type="GO" id="GO:0070478">
    <property type="term" value="P:nuclear-transcribed mRNA catabolic process, 3'-5' exonucleolytic nonsense-mediated decay"/>
    <property type="evidence" value="ECO:0007669"/>
    <property type="project" value="TreeGrafter"/>
</dbReference>
<dbReference type="Proteomes" id="UP001497497">
    <property type="component" value="Unassembled WGS sequence"/>
</dbReference>